<feature type="domain" description="Periplasmic binding protein" evidence="4">
    <location>
        <begin position="61"/>
        <end position="308"/>
    </location>
</feature>
<dbReference type="PROSITE" id="PS51257">
    <property type="entry name" value="PROKAR_LIPOPROTEIN"/>
    <property type="match status" value="1"/>
</dbReference>
<proteinExistence type="predicted"/>
<gene>
    <name evidence="5" type="ORF">SAMN05421773_10392</name>
</gene>
<evidence type="ECO:0000256" key="1">
    <source>
        <dbReference type="ARBA" id="ARBA00004196"/>
    </source>
</evidence>
<evidence type="ECO:0000259" key="4">
    <source>
        <dbReference type="Pfam" id="PF13407"/>
    </source>
</evidence>
<feature type="chain" id="PRO_5011732875" evidence="3">
    <location>
        <begin position="19"/>
        <end position="372"/>
    </location>
</feature>
<accession>A0A1I1IK67</accession>
<dbReference type="InterPro" id="IPR028082">
    <property type="entry name" value="Peripla_BP_I"/>
</dbReference>
<feature type="signal peptide" evidence="3">
    <location>
        <begin position="1"/>
        <end position="18"/>
    </location>
</feature>
<keyword evidence="2 3" id="KW-0732">Signal</keyword>
<dbReference type="Proteomes" id="UP000199207">
    <property type="component" value="Unassembled WGS sequence"/>
</dbReference>
<dbReference type="RefSeq" id="WP_245833903.1">
    <property type="nucleotide sequence ID" value="NZ_FOLM01000003.1"/>
</dbReference>
<evidence type="ECO:0000313" key="5">
    <source>
        <dbReference type="EMBL" id="SFC36684.1"/>
    </source>
</evidence>
<dbReference type="CDD" id="cd19995">
    <property type="entry name" value="PBP1_ABC_xylose_binding-like"/>
    <property type="match status" value="1"/>
</dbReference>
<dbReference type="SUPFAM" id="SSF53822">
    <property type="entry name" value="Periplasmic binding protein-like I"/>
    <property type="match status" value="1"/>
</dbReference>
<keyword evidence="6" id="KW-1185">Reference proteome</keyword>
<dbReference type="Gene3D" id="3.40.50.2300">
    <property type="match status" value="2"/>
</dbReference>
<organism evidence="5 6">
    <name type="scientific">Streptomyces aidingensis</name>
    <dbReference type="NCBI Taxonomy" id="910347"/>
    <lineage>
        <taxon>Bacteria</taxon>
        <taxon>Bacillati</taxon>
        <taxon>Actinomycetota</taxon>
        <taxon>Actinomycetes</taxon>
        <taxon>Kitasatosporales</taxon>
        <taxon>Streptomycetaceae</taxon>
        <taxon>Streptomyces</taxon>
    </lineage>
</organism>
<sequence length="372" mass="38792">MRMHLRRALIGTAAIAMAATLAACGEAGDGDDGGNGGNGGGDGGDGKGTIGILLPDDWTTRYEAFDRPVMEQTIKKLCPDCEIEYGNAAGDTSRQKQQFDAMLTQGVDVIILDPFDAGATAGWVEEAKAEGVSVVAYDRLAEGDIDAYVSYDNYRVGQLQGQAVLDSLGENADGARVVMINGSPTDPNAAMFKEGAHDVLDGTVEIVYEDDIDGWDPALANQSMTAAIQSLGNDGFDAVYSANDGMAGGIVTALEGEGITGVPVGGQDAELAALQRIVSGQQTFTIYKALVPEAEVTAEIAVRLLNGEDFDDLAPESVDSPTTEGIPSALLTPVQVTKDNIKDTIIADEFYTVDEICTENFADACAEAGLTG</sequence>
<dbReference type="GO" id="GO:0030288">
    <property type="term" value="C:outer membrane-bounded periplasmic space"/>
    <property type="evidence" value="ECO:0007669"/>
    <property type="project" value="TreeGrafter"/>
</dbReference>
<comment type="subcellular location">
    <subcellularLocation>
        <location evidence="1">Cell envelope</location>
    </subcellularLocation>
</comment>
<dbReference type="GO" id="GO:0030246">
    <property type="term" value="F:carbohydrate binding"/>
    <property type="evidence" value="ECO:0007669"/>
    <property type="project" value="TreeGrafter"/>
</dbReference>
<dbReference type="STRING" id="910347.SAMN05421773_10392"/>
<protein>
    <submittedName>
        <fullName evidence="5">D-xylose transport system substrate-binding protein</fullName>
    </submittedName>
</protein>
<reference evidence="5 6" key="1">
    <citation type="submission" date="2016-10" db="EMBL/GenBank/DDBJ databases">
        <authorList>
            <person name="de Groot N.N."/>
        </authorList>
    </citation>
    <scope>NUCLEOTIDE SEQUENCE [LARGE SCALE GENOMIC DNA]</scope>
    <source>
        <strain evidence="5 6">CGMCC 4.5739</strain>
    </source>
</reference>
<name>A0A1I1IK67_9ACTN</name>
<dbReference type="PANTHER" id="PTHR30036">
    <property type="entry name" value="D-XYLOSE-BINDING PERIPLASMIC PROTEIN"/>
    <property type="match status" value="1"/>
</dbReference>
<evidence type="ECO:0000313" key="6">
    <source>
        <dbReference type="Proteomes" id="UP000199207"/>
    </source>
</evidence>
<dbReference type="InterPro" id="IPR025997">
    <property type="entry name" value="SBP_2_dom"/>
</dbReference>
<dbReference type="InterPro" id="IPR050555">
    <property type="entry name" value="Bact_Solute-Bind_Prot2"/>
</dbReference>
<dbReference type="PANTHER" id="PTHR30036:SF1">
    <property type="entry name" value="D-XYLOSE-BINDING PERIPLASMIC PROTEIN"/>
    <property type="match status" value="1"/>
</dbReference>
<dbReference type="Pfam" id="PF13407">
    <property type="entry name" value="Peripla_BP_4"/>
    <property type="match status" value="1"/>
</dbReference>
<dbReference type="AlphaFoldDB" id="A0A1I1IK67"/>
<evidence type="ECO:0000256" key="2">
    <source>
        <dbReference type="ARBA" id="ARBA00022729"/>
    </source>
</evidence>
<dbReference type="EMBL" id="FOLM01000003">
    <property type="protein sequence ID" value="SFC36684.1"/>
    <property type="molecule type" value="Genomic_DNA"/>
</dbReference>
<evidence type="ECO:0000256" key="3">
    <source>
        <dbReference type="SAM" id="SignalP"/>
    </source>
</evidence>